<gene>
    <name evidence="3" type="ORF">TSUD_93620</name>
</gene>
<dbReference type="SUPFAM" id="SSF56672">
    <property type="entry name" value="DNA/RNA polymerases"/>
    <property type="match status" value="1"/>
</dbReference>
<evidence type="ECO:0000259" key="2">
    <source>
        <dbReference type="Pfam" id="PF07727"/>
    </source>
</evidence>
<dbReference type="InterPro" id="IPR013103">
    <property type="entry name" value="RVT_2"/>
</dbReference>
<feature type="compositionally biased region" description="Polar residues" evidence="1">
    <location>
        <begin position="358"/>
        <end position="393"/>
    </location>
</feature>
<evidence type="ECO:0000313" key="4">
    <source>
        <dbReference type="Proteomes" id="UP000242715"/>
    </source>
</evidence>
<organism evidence="3 4">
    <name type="scientific">Trifolium subterraneum</name>
    <name type="common">Subterranean clover</name>
    <dbReference type="NCBI Taxonomy" id="3900"/>
    <lineage>
        <taxon>Eukaryota</taxon>
        <taxon>Viridiplantae</taxon>
        <taxon>Streptophyta</taxon>
        <taxon>Embryophyta</taxon>
        <taxon>Tracheophyta</taxon>
        <taxon>Spermatophyta</taxon>
        <taxon>Magnoliopsida</taxon>
        <taxon>eudicotyledons</taxon>
        <taxon>Gunneridae</taxon>
        <taxon>Pentapetalae</taxon>
        <taxon>rosids</taxon>
        <taxon>fabids</taxon>
        <taxon>Fabales</taxon>
        <taxon>Fabaceae</taxon>
        <taxon>Papilionoideae</taxon>
        <taxon>50 kb inversion clade</taxon>
        <taxon>NPAAA clade</taxon>
        <taxon>Hologalegina</taxon>
        <taxon>IRL clade</taxon>
        <taxon>Trifolieae</taxon>
        <taxon>Trifolium</taxon>
    </lineage>
</organism>
<dbReference type="Proteomes" id="UP000242715">
    <property type="component" value="Unassembled WGS sequence"/>
</dbReference>
<evidence type="ECO:0000313" key="3">
    <source>
        <dbReference type="EMBL" id="GAU46175.1"/>
    </source>
</evidence>
<dbReference type="Pfam" id="PF14223">
    <property type="entry name" value="Retrotran_gag_2"/>
    <property type="match status" value="1"/>
</dbReference>
<dbReference type="Pfam" id="PF07727">
    <property type="entry name" value="RVT_2"/>
    <property type="match status" value="1"/>
</dbReference>
<dbReference type="PANTHER" id="PTHR47481:SF9">
    <property type="entry name" value="RETROTRANSPOSON GAG DOMAIN-CONTAINING PROTEIN"/>
    <property type="match status" value="1"/>
</dbReference>
<evidence type="ECO:0000256" key="1">
    <source>
        <dbReference type="SAM" id="MobiDB-lite"/>
    </source>
</evidence>
<reference evidence="4" key="1">
    <citation type="journal article" date="2017" name="Front. Plant Sci.">
        <title>Climate Clever Clovers: New Paradigm to Reduce the Environmental Footprint of Ruminants by Breeding Low Methanogenic Forages Utilizing Haplotype Variation.</title>
        <authorList>
            <person name="Kaur P."/>
            <person name="Appels R."/>
            <person name="Bayer P.E."/>
            <person name="Keeble-Gagnere G."/>
            <person name="Wang J."/>
            <person name="Hirakawa H."/>
            <person name="Shirasawa K."/>
            <person name="Vercoe P."/>
            <person name="Stefanova K."/>
            <person name="Durmic Z."/>
            <person name="Nichols P."/>
            <person name="Revell C."/>
            <person name="Isobe S.N."/>
            <person name="Edwards D."/>
            <person name="Erskine W."/>
        </authorList>
    </citation>
    <scope>NUCLEOTIDE SEQUENCE [LARGE SCALE GENOMIC DNA]</scope>
    <source>
        <strain evidence="4">cv. Daliak</strain>
    </source>
</reference>
<sequence length="683" mass="76442">MADQTPLTSSSQTDLVEFNTNTQLPIKLNSKNYPAWYKQINSLFIARDVIGFITGETPCPSVTIKINGKEVSNPAYKLWIRQDKLLYIAFLGSCDTEARSIMASADTSREAFLALERAFSNRSRARIMSLKERLSSINKGKSTVSAYLQSIKSIADELSLIGHPLDDLDLVIYALNGLGPTFREFTASIHTRDSPILFHDLYDKLIDFEMFLQREERTSSTLPITANHVQRRNGQYPARGRSHAQNTHSGNHAKINVICQYYEIPGHTARWCRKIRGNPRKQRTPSAHVAQIASPSYTAPPSWLFDSGASHHVTNDLQNLSINGEYNGSDHLQVANESTPTNTPLSTFIPVPQPLLPTQPNTHNPTTDTQPPYPNPSESLVTEPPSYSTPEHTLSTVQSVIEVPPPTPRPSGHSMATRGKNGIVKPKKLFLATKYPLPPSTEPTCVSQALQHVEWKQAMSDEFTALMNNGTWSLVPHQPHLNVIGNKWVFRIKRNPDGSIARYKARLVAKGFHQRPGIDYKDTFSPVIKPQTIKMVLCIALSKGWDLMQMDVNNAFLNGTLNEEVYMSQPPGFVHSSYPNHVCKLHKSLYGLKQAPHAWYNALHSFVVTYGFFKSKSDPSLFIYHKDGITAYFLVYVDDLLLTGNSSALLKDFKTALTAKFSLKDMGNPSHFLGVELQYLSQH</sequence>
<dbReference type="PANTHER" id="PTHR47481">
    <property type="match status" value="1"/>
</dbReference>
<proteinExistence type="predicted"/>
<dbReference type="EMBL" id="DF974184">
    <property type="protein sequence ID" value="GAU46175.1"/>
    <property type="molecule type" value="Genomic_DNA"/>
</dbReference>
<feature type="region of interest" description="Disordered" evidence="1">
    <location>
        <begin position="401"/>
        <end position="420"/>
    </location>
</feature>
<feature type="domain" description="Reverse transcriptase Ty1/copia-type" evidence="2">
    <location>
        <begin position="469"/>
        <end position="678"/>
    </location>
</feature>
<dbReference type="OrthoDB" id="1432179at2759"/>
<accession>A0A2Z6PBN0</accession>
<protein>
    <recommendedName>
        <fullName evidence="2">Reverse transcriptase Ty1/copia-type domain-containing protein</fullName>
    </recommendedName>
</protein>
<keyword evidence="4" id="KW-1185">Reference proteome</keyword>
<dbReference type="InterPro" id="IPR043502">
    <property type="entry name" value="DNA/RNA_pol_sf"/>
</dbReference>
<dbReference type="AlphaFoldDB" id="A0A2Z6PBN0"/>
<name>A0A2Z6PBN0_TRISU</name>
<feature type="region of interest" description="Disordered" evidence="1">
    <location>
        <begin position="352"/>
        <end position="393"/>
    </location>
</feature>